<keyword evidence="6" id="KW-0472">Membrane</keyword>
<dbReference type="PANTHER" id="PTHR32305">
    <property type="match status" value="1"/>
</dbReference>
<dbReference type="InterPro" id="IPR006530">
    <property type="entry name" value="YD"/>
</dbReference>
<dbReference type="Pfam" id="PF13517">
    <property type="entry name" value="FG-GAP_3"/>
    <property type="match status" value="1"/>
</dbReference>
<keyword evidence="2" id="KW-0964">Secreted</keyword>
<dbReference type="InterPro" id="IPR003284">
    <property type="entry name" value="Sal_SpvB"/>
</dbReference>
<keyword evidence="4" id="KW-0843">Virulence</keyword>
<evidence type="ECO:0000256" key="6">
    <source>
        <dbReference type="SAM" id="Phobius"/>
    </source>
</evidence>
<dbReference type="Gene3D" id="2.180.10.10">
    <property type="entry name" value="RHS repeat-associated core"/>
    <property type="match status" value="2"/>
</dbReference>
<reference evidence="8" key="1">
    <citation type="journal article" date="2019" name="Int. J. Syst. Evol. Microbiol.">
        <title>The Global Catalogue of Microorganisms (GCM) 10K type strain sequencing project: providing services to taxonomists for standard genome sequencing and annotation.</title>
        <authorList>
            <consortium name="The Broad Institute Genomics Platform"/>
            <consortium name="The Broad Institute Genome Sequencing Center for Infectious Disease"/>
            <person name="Wu L."/>
            <person name="Ma J."/>
        </authorList>
    </citation>
    <scope>NUCLEOTIDE SEQUENCE [LARGE SCALE GENOMIC DNA]</scope>
    <source>
        <strain evidence="8">KCTC 42456</strain>
    </source>
</reference>
<feature type="region of interest" description="Disordered" evidence="5">
    <location>
        <begin position="64"/>
        <end position="86"/>
    </location>
</feature>
<evidence type="ECO:0000313" key="8">
    <source>
        <dbReference type="Proteomes" id="UP001597546"/>
    </source>
</evidence>
<dbReference type="InterPro" id="IPR028994">
    <property type="entry name" value="Integrin_alpha_N"/>
</dbReference>
<evidence type="ECO:0000256" key="1">
    <source>
        <dbReference type="ARBA" id="ARBA00004613"/>
    </source>
</evidence>
<keyword evidence="3" id="KW-0732">Signal</keyword>
<accession>A0ABW5TRQ4</accession>
<dbReference type="RefSeq" id="WP_379042956.1">
    <property type="nucleotide sequence ID" value="NZ_JBHSKW010000027.1"/>
</dbReference>
<name>A0ABW5TRQ4_9SPHI</name>
<feature type="transmembrane region" description="Helical" evidence="6">
    <location>
        <begin position="1940"/>
        <end position="1966"/>
    </location>
</feature>
<dbReference type="NCBIfam" id="TIGR03696">
    <property type="entry name" value="Rhs_assc_core"/>
    <property type="match status" value="1"/>
</dbReference>
<evidence type="ECO:0000256" key="5">
    <source>
        <dbReference type="SAM" id="MobiDB-lite"/>
    </source>
</evidence>
<dbReference type="InterPro" id="IPR013517">
    <property type="entry name" value="FG-GAP"/>
</dbReference>
<feature type="transmembrane region" description="Helical" evidence="6">
    <location>
        <begin position="1902"/>
        <end position="1920"/>
    </location>
</feature>
<evidence type="ECO:0000256" key="2">
    <source>
        <dbReference type="ARBA" id="ARBA00022525"/>
    </source>
</evidence>
<proteinExistence type="predicted"/>
<protein>
    <submittedName>
        <fullName evidence="7">RHS repeat-associated core domain-containing protein</fullName>
    </submittedName>
</protein>
<dbReference type="InterPro" id="IPR050708">
    <property type="entry name" value="T6SS_VgrG/RHS"/>
</dbReference>
<dbReference type="InterPro" id="IPR022385">
    <property type="entry name" value="Rhs_assc_core"/>
</dbReference>
<comment type="caution">
    <text evidence="7">The sequence shown here is derived from an EMBL/GenBank/DDBJ whole genome shotgun (WGS) entry which is preliminary data.</text>
</comment>
<organism evidence="7 8">
    <name type="scientific">Pedobacter alpinus</name>
    <dbReference type="NCBI Taxonomy" id="1590643"/>
    <lineage>
        <taxon>Bacteria</taxon>
        <taxon>Pseudomonadati</taxon>
        <taxon>Bacteroidota</taxon>
        <taxon>Sphingobacteriia</taxon>
        <taxon>Sphingobacteriales</taxon>
        <taxon>Sphingobacteriaceae</taxon>
        <taxon>Pedobacter</taxon>
    </lineage>
</organism>
<dbReference type="NCBIfam" id="TIGR01643">
    <property type="entry name" value="YD_repeat_2x"/>
    <property type="match status" value="1"/>
</dbReference>
<sequence>MKKILLLLFIILSITKIAFSQEKIKKDSLILLDTIRYVPEQKVEKFNLQSQSFNAGSLRVGIDPIGIDPEEDPNPNPYPQPSSVPTAQIDAGRTQSLIDVSNTGSATFAVPISIPAGVNGVAPKISLTYSSQSGNGIAGYGWNIGGLSSITRIAASKNLDNYIGAINNNGGDKFALDGQRLILKSGIYGEEGAVYETENYSNVKIVSRSYYGYGGGLIYFEVFYPDGSKAVYGSNYNSNSTLQYGIDYLENPQGLRINYYYTNSYNVLYLDQIQYGNIAINTITFEYKNRTLKEQQAVAGVSTYLDKILSKIKVYGYGIPYRNYELNHNLINNLNYERVESIVELNGDNTKSFQPITFSYDADSYIHILPTGYAQIGLTGVASNNSDVITGDFTGNGTLDFVVYPNSKNKYWLMRDPDVSSPYNFIEEVNTGYFQEIFPVNWLTSNNKLYPGTGLSLVKNQSSNEVKFQVISTVSYAGGLLQYEKTWSNAPTSNTYYSECLNDYTTEGFAIPKKYISGDFNGDGLTDLIAITTPYSQTDYERRVQCTDWWDTDCCEQDFHLVQDAKVYLINLDRRIATNFVSLTGMLAKAANSNNIFSGDFNGDGKTDIIQILAGEVYVYEIDNNGNLSLLKHQINNRFTITLPPYLGDYNGDGKIDIILPTANNSNSFAVFMSNGKEFAYQLQNMPFTFKYDIISGGNIEETKLIPTDINNDGKTDFISLKINTYNSTTQGSLALTTYNNLGAFNSGFPQFVYGSYDYQSTYLRHRPIPLFLNSQKTNFKLEFGVLSDNRMIMYNFTQNVKEKSLIRSIGQDDVTYQVEYKDLIYDPNSYDLQVYEDSWDQTYPFVDIHSAPGLKVVTKLKKFYLLNSTQQVFGYKAAVTNADGLGFLGFSQIIKSNWHVDASDQNQMFNISIMDMQKRGALKQSFTTKSSYLNSSITNTNISTPTFDGNGNPIFNNSTSGVGDGAAINDYINRTDYTYQTVLTPNKVFINVPTLSSTKDLLNGTNTTILNVYDSYYNLTKEFSDFSGQGSKKVEITYDNNITSSYYIGRPTNKKTTLTNPIDTYTTEEQYFYTGFLPTQIKRKGNGTAFITENIQYDGFGNITRKGITIPSGVERASSMQYEASGKFVTKSIDIDGLETNYTYDIFFGNVLTVTNPFGLVTSSAYDSWGRLVENTDYLGKKSYRSYNFIGGGFMSIQNNDDEGGESYTLINALGQTEEVRTKDVLGQFIGKAYQYDAYGREVKVSEPAFGSSYTQWNEKVFDSYGRLSQAIAFTGKTTNITYNGLTVTVNDGTKSVTTTKNALDQVVTSQDPGGIINYTYFANGNLKSSSYAGNVQTIEQDGWGRKTKLTDPSAGVYNYTYNDFGEALTENTPKGTTTYTHDDYGKVLTKHIVGDLTNMSYLYTYDSSSKLLTSLNLSSTVSNDGNNSNYTYTYDTYKRLISKVENNPFATFTKNFTYDPFGRIDTEETIALDKLSSKTVSKTIQNNYQYGELSSNTDMGTAETIQEIAGLNARGQATLVYQAGYNTKQTYTYDQYGFVEEIKINKITGVLGELMRLNYSFDAQRGNLMSRSNSVFAWNENFAYDSQDRLTDFNDNNGNFSQSYSSNGTITTNSKLGTYTYNGYQQTGLNNLTQTAMDHYNDRRLQQISYNAFKSPVEIAEQGKEKISFWYNAAQGRSHRFYGDENADPLQRRLRKHYSDDGSVEITKDLVSGTTSFVLYIAGDAYSAPAIWKEDYNAGTQINSQMYYLHRDYLGSILSITDDQGASKEQRHFDAWGNIVKLTDGNGNNLIDFAILDRGYTGHEHLSKVGLIHMNGRLYDPLLHRFLSPDNYVQDPSNTQNYNRYGYVLNNPLSHVDPSGEFIVEAIIIGAAIFSYLGGTAANNGQFNPTKWDWSSGKTWGGIGIGAVAGGLGGWGFAVAGPALAGSAFFGSFSNGTIAAYGLAGTLAGGSAGYLTGFGTGMIVSNGDWGYANKLGGLYGSIGAAVGSVIGTAYGFTEEGRKYLEDQPEYWVSTDQIKYQNNRPDADGYITLSEANEWYRKGNGNSLYADLGKIDLAFIKESDFRGKGVNYFQTLFKSKDGRVYGNIGLKLLNGALFGSYDYYDFDIKPYTKNTKQTPFSLIVRNFGTGVGSWLAGKGIPYYIYFYGSYPIKK</sequence>
<keyword evidence="8" id="KW-1185">Reference proteome</keyword>
<dbReference type="PANTHER" id="PTHR32305:SF15">
    <property type="entry name" value="PROTEIN RHSA-RELATED"/>
    <property type="match status" value="1"/>
</dbReference>
<comment type="subcellular location">
    <subcellularLocation>
        <location evidence="1">Secreted</location>
    </subcellularLocation>
</comment>
<dbReference type="Gene3D" id="2.40.128.340">
    <property type="match status" value="1"/>
</dbReference>
<feature type="transmembrane region" description="Helical" evidence="6">
    <location>
        <begin position="1978"/>
        <end position="1998"/>
    </location>
</feature>
<dbReference type="EMBL" id="JBHULV010000022">
    <property type="protein sequence ID" value="MFD2731430.1"/>
    <property type="molecule type" value="Genomic_DNA"/>
</dbReference>
<evidence type="ECO:0000256" key="4">
    <source>
        <dbReference type="ARBA" id="ARBA00023026"/>
    </source>
</evidence>
<keyword evidence="6" id="KW-0812">Transmembrane</keyword>
<dbReference type="Proteomes" id="UP001597546">
    <property type="component" value="Unassembled WGS sequence"/>
</dbReference>
<evidence type="ECO:0000256" key="3">
    <source>
        <dbReference type="ARBA" id="ARBA00022729"/>
    </source>
</evidence>
<feature type="transmembrane region" description="Helical" evidence="6">
    <location>
        <begin position="1864"/>
        <end position="1881"/>
    </location>
</feature>
<keyword evidence="6" id="KW-1133">Transmembrane helix</keyword>
<dbReference type="Pfam" id="PF03534">
    <property type="entry name" value="SpvB"/>
    <property type="match status" value="1"/>
</dbReference>
<gene>
    <name evidence="7" type="ORF">ACFSSE_06905</name>
</gene>
<evidence type="ECO:0000313" key="7">
    <source>
        <dbReference type="EMBL" id="MFD2731430.1"/>
    </source>
</evidence>
<dbReference type="SUPFAM" id="SSF69318">
    <property type="entry name" value="Integrin alpha N-terminal domain"/>
    <property type="match status" value="1"/>
</dbReference>